<dbReference type="InterPro" id="IPR003018">
    <property type="entry name" value="GAF"/>
</dbReference>
<dbReference type="eggNOG" id="COG2204">
    <property type="taxonomic scope" value="Bacteria"/>
</dbReference>
<keyword evidence="7" id="KW-1185">Reference proteome</keyword>
<dbReference type="Gene3D" id="3.30.450.20">
    <property type="entry name" value="PAS domain"/>
    <property type="match status" value="1"/>
</dbReference>
<dbReference type="EMBL" id="CP002546">
    <property type="protein sequence ID" value="ADY59019.1"/>
    <property type="molecule type" value="Genomic_DNA"/>
</dbReference>
<dbReference type="HOGENOM" id="CLU_481184_0_0_0"/>
<feature type="modified residue" description="4-aspartylphosphate" evidence="4">
    <location>
        <position position="498"/>
    </location>
</feature>
<dbReference type="GO" id="GO:0016301">
    <property type="term" value="F:kinase activity"/>
    <property type="evidence" value="ECO:0007669"/>
    <property type="project" value="UniProtKB-KW"/>
</dbReference>
<dbReference type="InterPro" id="IPR050595">
    <property type="entry name" value="Bact_response_regulator"/>
</dbReference>
<feature type="domain" description="Response regulatory" evidence="5">
    <location>
        <begin position="449"/>
        <end position="565"/>
    </location>
</feature>
<dbReference type="InterPro" id="IPR011006">
    <property type="entry name" value="CheY-like_superfamily"/>
</dbReference>
<dbReference type="Gene3D" id="3.40.50.2300">
    <property type="match status" value="1"/>
</dbReference>
<dbReference type="AlphaFoldDB" id="F0SPR0"/>
<dbReference type="PANTHER" id="PTHR44591:SF3">
    <property type="entry name" value="RESPONSE REGULATORY DOMAIN-CONTAINING PROTEIN"/>
    <property type="match status" value="1"/>
</dbReference>
<dbReference type="InterPro" id="IPR001789">
    <property type="entry name" value="Sig_transdc_resp-reg_receiver"/>
</dbReference>
<evidence type="ECO:0000256" key="3">
    <source>
        <dbReference type="ARBA" id="ARBA00022777"/>
    </source>
</evidence>
<dbReference type="eggNOG" id="COG2203">
    <property type="taxonomic scope" value="Bacteria"/>
</dbReference>
<dbReference type="Pfam" id="PF13185">
    <property type="entry name" value="GAF_2"/>
    <property type="match status" value="1"/>
</dbReference>
<dbReference type="Proteomes" id="UP000006860">
    <property type="component" value="Chromosome"/>
</dbReference>
<evidence type="ECO:0000256" key="2">
    <source>
        <dbReference type="ARBA" id="ARBA00022679"/>
    </source>
</evidence>
<proteinExistence type="predicted"/>
<dbReference type="SMART" id="SM00448">
    <property type="entry name" value="REC"/>
    <property type="match status" value="1"/>
</dbReference>
<keyword evidence="3" id="KW-0418">Kinase</keyword>
<accession>F0SPR0</accession>
<dbReference type="STRING" id="756272.Plabr_1407"/>
<dbReference type="InterPro" id="IPR029016">
    <property type="entry name" value="GAF-like_dom_sf"/>
</dbReference>
<keyword evidence="2" id="KW-0808">Transferase</keyword>
<dbReference type="KEGG" id="pbs:Plabr_1407"/>
<protein>
    <submittedName>
        <fullName evidence="6">Response regulator receiver modulated GAF sensor protein</fullName>
    </submittedName>
</protein>
<organism evidence="6 7">
    <name type="scientific">Rubinisphaera brasiliensis (strain ATCC 49424 / DSM 5305 / JCM 21570 / IAM 15109 / NBRC 103401 / IFAM 1448)</name>
    <name type="common">Planctomyces brasiliensis</name>
    <dbReference type="NCBI Taxonomy" id="756272"/>
    <lineage>
        <taxon>Bacteria</taxon>
        <taxon>Pseudomonadati</taxon>
        <taxon>Planctomycetota</taxon>
        <taxon>Planctomycetia</taxon>
        <taxon>Planctomycetales</taxon>
        <taxon>Planctomycetaceae</taxon>
        <taxon>Rubinisphaera</taxon>
    </lineage>
</organism>
<keyword evidence="1 4" id="KW-0597">Phosphoprotein</keyword>
<dbReference type="Pfam" id="PF00072">
    <property type="entry name" value="Response_reg"/>
    <property type="match status" value="1"/>
</dbReference>
<evidence type="ECO:0000256" key="1">
    <source>
        <dbReference type="ARBA" id="ARBA00022553"/>
    </source>
</evidence>
<evidence type="ECO:0000313" key="7">
    <source>
        <dbReference type="Proteomes" id="UP000006860"/>
    </source>
</evidence>
<dbReference type="GO" id="GO:0000160">
    <property type="term" value="P:phosphorelay signal transduction system"/>
    <property type="evidence" value="ECO:0007669"/>
    <property type="project" value="InterPro"/>
</dbReference>
<gene>
    <name evidence="6" type="ordered locus">Plabr_1407</name>
</gene>
<reference evidence="7" key="1">
    <citation type="submission" date="2011-02" db="EMBL/GenBank/DDBJ databases">
        <title>The complete genome of Planctomyces brasiliensis DSM 5305.</title>
        <authorList>
            <person name="Lucas S."/>
            <person name="Copeland A."/>
            <person name="Lapidus A."/>
            <person name="Bruce D."/>
            <person name="Goodwin L."/>
            <person name="Pitluck S."/>
            <person name="Kyrpides N."/>
            <person name="Mavromatis K."/>
            <person name="Pagani I."/>
            <person name="Ivanova N."/>
            <person name="Ovchinnikova G."/>
            <person name="Lu M."/>
            <person name="Detter J.C."/>
            <person name="Han C."/>
            <person name="Land M."/>
            <person name="Hauser L."/>
            <person name="Markowitz V."/>
            <person name="Cheng J.-F."/>
            <person name="Hugenholtz P."/>
            <person name="Woyke T."/>
            <person name="Wu D."/>
            <person name="Tindall B."/>
            <person name="Pomrenke H.G."/>
            <person name="Brambilla E."/>
            <person name="Klenk H.-P."/>
            <person name="Eisen J.A."/>
        </authorList>
    </citation>
    <scope>NUCLEOTIDE SEQUENCE [LARGE SCALE GENOMIC DNA]</scope>
    <source>
        <strain evidence="7">ATCC 49424 / DSM 5305 / JCM 21570 / NBRC 103401 / IFAM 1448</strain>
    </source>
</reference>
<sequence length="571" mass="64073">MLQTENMATDVPKFLILGSENNGSAHPPASLDPSVSQWIGCETVEQALALLHGDHMTGFLVSNPEHQPGQQVVHCLDLLTAYPDGLVLLDGDLRVRWCNEVLKTMLELEKTCTEYTFYELFGSLELQDQHACPFDTCRLSRKTFTSTLRIGDKQYFEVRAAPLKECHSADDVQFVAIIRNNTASTIQQQKLSAIYQAGLDLGDLSPQEMIELTVDERIELLKQKILHYTQDLLEFETVEIRLIDRTSRQLRPLLAMGMEERAAERQLFADANNNGVTGFVAASGKSYLCDDISQDPLYLPGAPGAKSSMTVPLILHDEVLGTFNVESPRPHAFDENDLQFLELFSREVAIALNTLDLLAIEKASTVNESTQKILQEVAHPVDEILNDAAWILERYIGHEPSVADRLQQILKHTRDIKQRIQQVGETITPEGTHALFKSKHDRPKLRNKRILVVDSDLSVRRAAHELLGRYGCHVETAHNGDEACLMAKSSYYDAVIVDIRLTDMTGFDCFCMLRDIHGHLPIILMTGFGYDPTHSIVKARQNGLRSVLYKPFRIDQLLSEVENAVSPSEVS</sequence>
<dbReference type="PROSITE" id="PS50110">
    <property type="entry name" value="RESPONSE_REGULATORY"/>
    <property type="match status" value="1"/>
</dbReference>
<dbReference type="SMART" id="SM00065">
    <property type="entry name" value="GAF"/>
    <property type="match status" value="1"/>
</dbReference>
<dbReference type="PANTHER" id="PTHR44591">
    <property type="entry name" value="STRESS RESPONSE REGULATOR PROTEIN 1"/>
    <property type="match status" value="1"/>
</dbReference>
<evidence type="ECO:0000313" key="6">
    <source>
        <dbReference type="EMBL" id="ADY59019.1"/>
    </source>
</evidence>
<evidence type="ECO:0000259" key="5">
    <source>
        <dbReference type="PROSITE" id="PS50110"/>
    </source>
</evidence>
<evidence type="ECO:0000256" key="4">
    <source>
        <dbReference type="PROSITE-ProRule" id="PRU00169"/>
    </source>
</evidence>
<dbReference type="CDD" id="cd00156">
    <property type="entry name" value="REC"/>
    <property type="match status" value="1"/>
</dbReference>
<dbReference type="SUPFAM" id="SSF55781">
    <property type="entry name" value="GAF domain-like"/>
    <property type="match status" value="1"/>
</dbReference>
<name>F0SPR0_RUBBR</name>
<dbReference type="SUPFAM" id="SSF52172">
    <property type="entry name" value="CheY-like"/>
    <property type="match status" value="1"/>
</dbReference>
<dbReference type="Gene3D" id="3.30.450.40">
    <property type="match status" value="1"/>
</dbReference>